<evidence type="ECO:0000313" key="2">
    <source>
        <dbReference type="Proteomes" id="UP000661607"/>
    </source>
</evidence>
<proteinExistence type="predicted"/>
<protein>
    <recommendedName>
        <fullName evidence="3">DUF5753 domain-containing protein</fullName>
    </recommendedName>
</protein>
<evidence type="ECO:0000313" key="1">
    <source>
        <dbReference type="EMBL" id="MBE1560012.1"/>
    </source>
</evidence>
<gene>
    <name evidence="1" type="ORF">H4W81_002791</name>
</gene>
<sequence>MRLAQLVVARPDGTPLGILALDTQDAEILAKRVHELSADRYGAIFAEDLKQMINKYRQ</sequence>
<evidence type="ECO:0008006" key="3">
    <source>
        <dbReference type="Google" id="ProtNLM"/>
    </source>
</evidence>
<dbReference type="EMBL" id="JADBEF010000001">
    <property type="protein sequence ID" value="MBE1560012.1"/>
    <property type="molecule type" value="Genomic_DNA"/>
</dbReference>
<reference evidence="1 2" key="1">
    <citation type="submission" date="2020-10" db="EMBL/GenBank/DDBJ databases">
        <title>Sequencing the genomes of 1000 actinobacteria strains.</title>
        <authorList>
            <person name="Klenk H.-P."/>
        </authorList>
    </citation>
    <scope>NUCLEOTIDE SEQUENCE [LARGE SCALE GENOMIC DNA]</scope>
    <source>
        <strain evidence="1 2">DSM 43748</strain>
    </source>
</reference>
<dbReference type="RefSeq" id="WP_192775167.1">
    <property type="nucleotide sequence ID" value="NZ_BAAASY010000043.1"/>
</dbReference>
<dbReference type="Proteomes" id="UP000661607">
    <property type="component" value="Unassembled WGS sequence"/>
</dbReference>
<organism evidence="1 2">
    <name type="scientific">Nonomuraea africana</name>
    <dbReference type="NCBI Taxonomy" id="46171"/>
    <lineage>
        <taxon>Bacteria</taxon>
        <taxon>Bacillati</taxon>
        <taxon>Actinomycetota</taxon>
        <taxon>Actinomycetes</taxon>
        <taxon>Streptosporangiales</taxon>
        <taxon>Streptosporangiaceae</taxon>
        <taxon>Nonomuraea</taxon>
    </lineage>
</organism>
<keyword evidence="2" id="KW-1185">Reference proteome</keyword>
<name>A0ABR9KDC6_9ACTN</name>
<accession>A0ABR9KDC6</accession>
<comment type="caution">
    <text evidence="1">The sequence shown here is derived from an EMBL/GenBank/DDBJ whole genome shotgun (WGS) entry which is preliminary data.</text>
</comment>